<dbReference type="Proteomes" id="UP000276133">
    <property type="component" value="Unassembled WGS sequence"/>
</dbReference>
<accession>A0A3M7S549</accession>
<comment type="caution">
    <text evidence="1">The sequence shown here is derived from an EMBL/GenBank/DDBJ whole genome shotgun (WGS) entry which is preliminary data.</text>
</comment>
<sequence length="83" mass="9625">MNWMSSVNPYRRVSIKILILFSKKSQKSEQHAQHFIPIAQQLKFDQLAGIIFGILSVHIDGQHCPRKSKQSPFHIVPQLFKID</sequence>
<dbReference type="EMBL" id="REGN01002026">
    <property type="protein sequence ID" value="RNA30892.1"/>
    <property type="molecule type" value="Genomic_DNA"/>
</dbReference>
<evidence type="ECO:0000313" key="2">
    <source>
        <dbReference type="Proteomes" id="UP000276133"/>
    </source>
</evidence>
<evidence type="ECO:0000313" key="1">
    <source>
        <dbReference type="EMBL" id="RNA30892.1"/>
    </source>
</evidence>
<keyword evidence="2" id="KW-1185">Reference proteome</keyword>
<gene>
    <name evidence="1" type="ORF">BpHYR1_015574</name>
</gene>
<organism evidence="1 2">
    <name type="scientific">Brachionus plicatilis</name>
    <name type="common">Marine rotifer</name>
    <name type="synonym">Brachionus muelleri</name>
    <dbReference type="NCBI Taxonomy" id="10195"/>
    <lineage>
        <taxon>Eukaryota</taxon>
        <taxon>Metazoa</taxon>
        <taxon>Spiralia</taxon>
        <taxon>Gnathifera</taxon>
        <taxon>Rotifera</taxon>
        <taxon>Eurotatoria</taxon>
        <taxon>Monogononta</taxon>
        <taxon>Pseudotrocha</taxon>
        <taxon>Ploima</taxon>
        <taxon>Brachionidae</taxon>
        <taxon>Brachionus</taxon>
    </lineage>
</organism>
<protein>
    <submittedName>
        <fullName evidence="1">Uncharacterized protein</fullName>
    </submittedName>
</protein>
<name>A0A3M7S549_BRAPC</name>
<proteinExistence type="predicted"/>
<reference evidence="1 2" key="1">
    <citation type="journal article" date="2018" name="Sci. Rep.">
        <title>Genomic signatures of local adaptation to the degree of environmental predictability in rotifers.</title>
        <authorList>
            <person name="Franch-Gras L."/>
            <person name="Hahn C."/>
            <person name="Garcia-Roger E.M."/>
            <person name="Carmona M.J."/>
            <person name="Serra M."/>
            <person name="Gomez A."/>
        </authorList>
    </citation>
    <scope>NUCLEOTIDE SEQUENCE [LARGE SCALE GENOMIC DNA]</scope>
    <source>
        <strain evidence="1">HYR1</strain>
    </source>
</reference>
<dbReference type="AlphaFoldDB" id="A0A3M7S549"/>